<gene>
    <name evidence="1" type="ORF">F2Q69_00020730</name>
</gene>
<dbReference type="EMBL" id="QGKX02001290">
    <property type="protein sequence ID" value="KAF3541457.1"/>
    <property type="molecule type" value="Genomic_DNA"/>
</dbReference>
<dbReference type="AlphaFoldDB" id="A0A8S9QGL8"/>
<sequence length="51" mass="5805">MIRRWMMDQGEEDTQDEKGVPCFLLMALNNNDVTSEDNNSSVMSLMSGHRA</sequence>
<organism evidence="1 2">
    <name type="scientific">Brassica cretica</name>
    <name type="common">Mustard</name>
    <dbReference type="NCBI Taxonomy" id="69181"/>
    <lineage>
        <taxon>Eukaryota</taxon>
        <taxon>Viridiplantae</taxon>
        <taxon>Streptophyta</taxon>
        <taxon>Embryophyta</taxon>
        <taxon>Tracheophyta</taxon>
        <taxon>Spermatophyta</taxon>
        <taxon>Magnoliopsida</taxon>
        <taxon>eudicotyledons</taxon>
        <taxon>Gunneridae</taxon>
        <taxon>Pentapetalae</taxon>
        <taxon>rosids</taxon>
        <taxon>malvids</taxon>
        <taxon>Brassicales</taxon>
        <taxon>Brassicaceae</taxon>
        <taxon>Brassiceae</taxon>
        <taxon>Brassica</taxon>
    </lineage>
</organism>
<name>A0A8S9QGL8_BRACR</name>
<evidence type="ECO:0000313" key="2">
    <source>
        <dbReference type="Proteomes" id="UP000712600"/>
    </source>
</evidence>
<reference evidence="1" key="1">
    <citation type="submission" date="2019-12" db="EMBL/GenBank/DDBJ databases">
        <title>Genome sequencing and annotation of Brassica cretica.</title>
        <authorList>
            <person name="Studholme D.J."/>
            <person name="Sarris P."/>
        </authorList>
    </citation>
    <scope>NUCLEOTIDE SEQUENCE</scope>
    <source>
        <strain evidence="1">PFS-109/04</strain>
        <tissue evidence="1">Leaf</tissue>
    </source>
</reference>
<dbReference type="Proteomes" id="UP000712600">
    <property type="component" value="Unassembled WGS sequence"/>
</dbReference>
<comment type="caution">
    <text evidence="1">The sequence shown here is derived from an EMBL/GenBank/DDBJ whole genome shotgun (WGS) entry which is preliminary data.</text>
</comment>
<accession>A0A8S9QGL8</accession>
<proteinExistence type="predicted"/>
<evidence type="ECO:0000313" key="1">
    <source>
        <dbReference type="EMBL" id="KAF3541457.1"/>
    </source>
</evidence>
<protein>
    <submittedName>
        <fullName evidence="1">Uncharacterized protein</fullName>
    </submittedName>
</protein>